<organism evidence="3 4">
    <name type="scientific">Campylobacter iguaniorum</name>
    <dbReference type="NCBI Taxonomy" id="1244531"/>
    <lineage>
        <taxon>Bacteria</taxon>
        <taxon>Pseudomonadati</taxon>
        <taxon>Campylobacterota</taxon>
        <taxon>Epsilonproteobacteria</taxon>
        <taxon>Campylobacterales</taxon>
        <taxon>Campylobacteraceae</taxon>
        <taxon>Campylobacter</taxon>
    </lineage>
</organism>
<dbReference type="EMBL" id="CP009043">
    <property type="protein sequence ID" value="AII14857.1"/>
    <property type="molecule type" value="Genomic_DNA"/>
</dbReference>
<reference evidence="4" key="1">
    <citation type="journal article" date="2014" name="Genome Announc.">
        <title>Complete Genome Sequence of Campylobacter iguaniorum Strain 1485ET, Isolated from a Bearded Dragon (Pogona vitticeps).</title>
        <authorList>
            <person name="Gilbert M.J."/>
            <person name="Miller W.G."/>
            <person name="Yee E."/>
            <person name="Kik M."/>
            <person name="Wagenaar J.A."/>
            <person name="Duim B."/>
        </authorList>
    </citation>
    <scope>NUCLEOTIDE SEQUENCE [LARGE SCALE GENOMIC DNA]</scope>
    <source>
        <strain evidence="4">1485E</strain>
    </source>
</reference>
<feature type="chain" id="PRO_5001711616" evidence="1">
    <location>
        <begin position="21"/>
        <end position="716"/>
    </location>
</feature>
<evidence type="ECO:0000313" key="4">
    <source>
        <dbReference type="Proteomes" id="UP000028486"/>
    </source>
</evidence>
<protein>
    <submittedName>
        <fullName evidence="3">Autotransporter domain protein</fullName>
    </submittedName>
</protein>
<dbReference type="SMART" id="SM00869">
    <property type="entry name" value="Autotransporter"/>
    <property type="match status" value="1"/>
</dbReference>
<dbReference type="PROSITE" id="PS51208">
    <property type="entry name" value="AUTOTRANSPORTER"/>
    <property type="match status" value="1"/>
</dbReference>
<dbReference type="SUPFAM" id="SSF103515">
    <property type="entry name" value="Autotransporter"/>
    <property type="match status" value="1"/>
</dbReference>
<accession>A0A076FBS1</accession>
<dbReference type="OrthoDB" id="5363525at2"/>
<proteinExistence type="predicted"/>
<feature type="signal peptide" evidence="1">
    <location>
        <begin position="1"/>
        <end position="20"/>
    </location>
</feature>
<feature type="domain" description="Autotransporter" evidence="2">
    <location>
        <begin position="435"/>
        <end position="716"/>
    </location>
</feature>
<evidence type="ECO:0000313" key="3">
    <source>
        <dbReference type="EMBL" id="AII14857.1"/>
    </source>
</evidence>
<dbReference type="KEGG" id="caj:CIG1485E_1021"/>
<dbReference type="AlphaFoldDB" id="A0A076FBS1"/>
<evidence type="ECO:0000259" key="2">
    <source>
        <dbReference type="PROSITE" id="PS51208"/>
    </source>
</evidence>
<dbReference type="Gene3D" id="2.40.128.130">
    <property type="entry name" value="Autotransporter beta-domain"/>
    <property type="match status" value="1"/>
</dbReference>
<keyword evidence="4" id="KW-1185">Reference proteome</keyword>
<dbReference type="InterPro" id="IPR036709">
    <property type="entry name" value="Autotransporte_beta_dom_sf"/>
</dbReference>
<gene>
    <name evidence="3" type="ORF">CIG1485E_1021</name>
</gene>
<evidence type="ECO:0000256" key="1">
    <source>
        <dbReference type="SAM" id="SignalP"/>
    </source>
</evidence>
<dbReference type="HOGENOM" id="CLU_018431_0_0_7"/>
<dbReference type="InterPro" id="IPR005546">
    <property type="entry name" value="Autotransporte_beta"/>
</dbReference>
<keyword evidence="1" id="KW-0732">Signal</keyword>
<dbReference type="STRING" id="1244531.CIG2463D_1074"/>
<sequence>MKNTNKIAISLIASCFIAQASWGGGSSIDVYDDGLGLKILVDSNPPFLYDGNVYGSNANNIKPMNKPDDSGNTLTIKDTISNNVINSLHAGHAYYNDVATANSNTMNINGSITTTKYLEIQGGNVYTSNSSGEASSNKLYINRNIKSNDLEIQGGSVRIHLGDAKANSNIVNINADLDTTFFSNSIIGGTSWVNTIGNADASYNTVNINGNIKSTKENIIRGGYANSFETGTATATNNTVNLLSNASFTGSTTISGGYAFVNSIKSTYQDNFDSVAKGNKLNIYSKSIEVKNIQNFEFVNFYLSNDIKADDTILTLTDTISTDLSKSRVGVGLMNGGTPALNVDDKVTLISNLNGILAPTNMTNNISAMQGISQVYDFELSTTDDDDNPTNGVKSIVATTIKKSTNEKQKAINEGAISSSLSAVSSSEQVDSALNAINSLSFNGFGEASSGSMGASSIKSNTGSYVDSNMIGLIATISKRANDSFIYSAFFEAGYGKYDSFNSFDSGDIKGSGDNSYFGFGLMSKTNLVNNFYIDNSIKFGQVKSDFKSDDFGDSSNKISASFDSKRAYYGLSLGVGNIIELDNRSNLDIYTKLYYTRVGSDSVDMSTNDKFRLDTFNSFIAKLGARYNYELKESTTLYTGAAYEYEFDAKQKGYNLSYNYEIDPTDMQGSSGSIEAGIKLKPLTNSDRLTLDLGIKGLSGKKEGVSGNVGIEWRL</sequence>
<dbReference type="RefSeq" id="WP_038454406.1">
    <property type="nucleotide sequence ID" value="NZ_CP009043.1"/>
</dbReference>
<dbReference type="Proteomes" id="UP000028486">
    <property type="component" value="Chromosome"/>
</dbReference>
<name>A0A076FBS1_9BACT</name>
<dbReference type="eggNOG" id="COG3468">
    <property type="taxonomic scope" value="Bacteria"/>
</dbReference>